<reference evidence="13" key="1">
    <citation type="submission" date="2016-10" db="EMBL/GenBank/DDBJ databases">
        <authorList>
            <person name="Varghese N."/>
            <person name="Submissions S."/>
        </authorList>
    </citation>
    <scope>NUCLEOTIDE SEQUENCE [LARGE SCALE GENOMIC DNA]</scope>
    <source>
        <strain evidence="13">DSM 241</strain>
    </source>
</reference>
<dbReference type="Gene3D" id="3.90.1150.10">
    <property type="entry name" value="Aspartate Aminotransferase, domain 1"/>
    <property type="match status" value="1"/>
</dbReference>
<proteinExistence type="inferred from homology"/>
<dbReference type="STRING" id="1396821.SAMN05444515_11621"/>
<evidence type="ECO:0000313" key="13">
    <source>
        <dbReference type="Proteomes" id="UP000199256"/>
    </source>
</evidence>
<dbReference type="RefSeq" id="WP_090254930.1">
    <property type="nucleotide sequence ID" value="NZ_FOAA01000016.1"/>
</dbReference>
<dbReference type="GO" id="GO:0009102">
    <property type="term" value="P:biotin biosynthetic process"/>
    <property type="evidence" value="ECO:0007669"/>
    <property type="project" value="UniProtKB-UniRule"/>
</dbReference>
<evidence type="ECO:0000256" key="4">
    <source>
        <dbReference type="ARBA" id="ARBA00011738"/>
    </source>
</evidence>
<keyword evidence="13" id="KW-1185">Reference proteome</keyword>
<dbReference type="UniPathway" id="UPA00078"/>
<protein>
    <recommendedName>
        <fullName evidence="9">8-amino-7-oxononanoate synthase</fullName>
        <shortName evidence="9">AONS</shortName>
        <ecNumber evidence="9">2.3.1.47</ecNumber>
    </recommendedName>
    <alternativeName>
        <fullName evidence="9">7-keto-8-amino-pelargonic acid synthase</fullName>
        <shortName evidence="9">7-KAP synthase</shortName>
        <shortName evidence="9">KAPA synthase</shortName>
    </alternativeName>
    <alternativeName>
        <fullName evidence="9">8-amino-7-ketopelargonate synthase</fullName>
    </alternativeName>
</protein>
<dbReference type="AlphaFoldDB" id="A0A1H7Q424"/>
<gene>
    <name evidence="9" type="primary">bioF</name>
    <name evidence="12" type="ORF">SAMN05444515_11621</name>
</gene>
<dbReference type="InterPro" id="IPR050087">
    <property type="entry name" value="AON_synthase_class-II"/>
</dbReference>
<comment type="function">
    <text evidence="9">Catalyzes the decarboxylative condensation of pimeloyl-[acyl-carrier protein] and L-alanine to produce 8-amino-7-oxononanoate (AON), [acyl-carrier protein], and carbon dioxide.</text>
</comment>
<dbReference type="GO" id="GO:0008710">
    <property type="term" value="F:8-amino-7-oxononanoate synthase activity"/>
    <property type="evidence" value="ECO:0007669"/>
    <property type="project" value="UniProtKB-UniRule"/>
</dbReference>
<evidence type="ECO:0000256" key="2">
    <source>
        <dbReference type="ARBA" id="ARBA00004746"/>
    </source>
</evidence>
<comment type="cofactor">
    <cofactor evidence="1 9 10">
        <name>pyridoxal 5'-phosphate</name>
        <dbReference type="ChEBI" id="CHEBI:597326"/>
    </cofactor>
</comment>
<dbReference type="NCBIfam" id="TIGR00858">
    <property type="entry name" value="bioF"/>
    <property type="match status" value="1"/>
</dbReference>
<dbReference type="Pfam" id="PF00155">
    <property type="entry name" value="Aminotran_1_2"/>
    <property type="match status" value="1"/>
</dbReference>
<feature type="modified residue" description="N6-(pyridoxal phosphate)lysine" evidence="9 10">
    <location>
        <position position="241"/>
    </location>
</feature>
<dbReference type="Proteomes" id="UP000199256">
    <property type="component" value="Unassembled WGS sequence"/>
</dbReference>
<dbReference type="InterPro" id="IPR004723">
    <property type="entry name" value="AONS_Archaea/Proteobacteria"/>
</dbReference>
<name>A0A1H7Q424_9GAMM</name>
<dbReference type="EMBL" id="FOAA01000016">
    <property type="protein sequence ID" value="SEL42722.1"/>
    <property type="molecule type" value="Genomic_DNA"/>
</dbReference>
<accession>A0A1H7Q424</accession>
<comment type="similarity">
    <text evidence="3 9">Belongs to the class-II pyridoxal-phosphate-dependent aminotransferase family. BioF subfamily.</text>
</comment>
<evidence type="ECO:0000256" key="9">
    <source>
        <dbReference type="HAMAP-Rule" id="MF_01693"/>
    </source>
</evidence>
<evidence type="ECO:0000256" key="8">
    <source>
        <dbReference type="ARBA" id="ARBA00047715"/>
    </source>
</evidence>
<dbReference type="InterPro" id="IPR015421">
    <property type="entry name" value="PyrdxlP-dep_Trfase_major"/>
</dbReference>
<dbReference type="OrthoDB" id="9807157at2"/>
<feature type="binding site" evidence="9">
    <location>
        <position position="355"/>
    </location>
    <ligand>
        <name>substrate</name>
    </ligand>
</feature>
<dbReference type="InterPro" id="IPR022834">
    <property type="entry name" value="AONS_Proteobacteria"/>
</dbReference>
<feature type="binding site" evidence="9">
    <location>
        <position position="209"/>
    </location>
    <ligand>
        <name>pyridoxal 5'-phosphate</name>
        <dbReference type="ChEBI" id="CHEBI:597326"/>
    </ligand>
</feature>
<comment type="pathway">
    <text evidence="2 9">Cofactor biosynthesis; biotin biosynthesis.</text>
</comment>
<feature type="binding site" evidence="9">
    <location>
        <position position="238"/>
    </location>
    <ligand>
        <name>pyridoxal 5'-phosphate</name>
        <dbReference type="ChEBI" id="CHEBI:597326"/>
    </ligand>
</feature>
<dbReference type="PANTHER" id="PTHR13693:SF100">
    <property type="entry name" value="8-AMINO-7-OXONONANOATE SYNTHASE"/>
    <property type="match status" value="1"/>
</dbReference>
<dbReference type="Gene3D" id="3.40.640.10">
    <property type="entry name" value="Type I PLP-dependent aspartate aminotransferase-like (Major domain)"/>
    <property type="match status" value="1"/>
</dbReference>
<keyword evidence="7 9" id="KW-0663">Pyridoxal phosphate</keyword>
<evidence type="ECO:0000256" key="7">
    <source>
        <dbReference type="ARBA" id="ARBA00022898"/>
    </source>
</evidence>
<evidence type="ECO:0000256" key="1">
    <source>
        <dbReference type="ARBA" id="ARBA00001933"/>
    </source>
</evidence>
<dbReference type="InterPro" id="IPR001917">
    <property type="entry name" value="Aminotrans_II_pyridoxalP_BS"/>
</dbReference>
<comment type="subunit">
    <text evidence="4 9">Homodimer.</text>
</comment>
<feature type="binding site" evidence="9">
    <location>
        <position position="19"/>
    </location>
    <ligand>
        <name>substrate</name>
    </ligand>
</feature>
<evidence type="ECO:0000256" key="6">
    <source>
        <dbReference type="ARBA" id="ARBA00022756"/>
    </source>
</evidence>
<dbReference type="CDD" id="cd06454">
    <property type="entry name" value="KBL_like"/>
    <property type="match status" value="1"/>
</dbReference>
<dbReference type="HAMAP" id="MF_01693">
    <property type="entry name" value="BioF_aminotrans_2"/>
    <property type="match status" value="1"/>
</dbReference>
<evidence type="ECO:0000313" key="12">
    <source>
        <dbReference type="EMBL" id="SEL42722.1"/>
    </source>
</evidence>
<dbReference type="InterPro" id="IPR004839">
    <property type="entry name" value="Aminotransferase_I/II_large"/>
</dbReference>
<comment type="catalytic activity">
    <reaction evidence="8 9">
        <text>6-carboxyhexanoyl-[ACP] + L-alanine + H(+) = (8S)-8-amino-7-oxononanoate + holo-[ACP] + CO2</text>
        <dbReference type="Rhea" id="RHEA:42288"/>
        <dbReference type="Rhea" id="RHEA-COMP:9685"/>
        <dbReference type="Rhea" id="RHEA-COMP:9955"/>
        <dbReference type="ChEBI" id="CHEBI:15378"/>
        <dbReference type="ChEBI" id="CHEBI:16526"/>
        <dbReference type="ChEBI" id="CHEBI:57972"/>
        <dbReference type="ChEBI" id="CHEBI:64479"/>
        <dbReference type="ChEBI" id="CHEBI:78846"/>
        <dbReference type="ChEBI" id="CHEBI:149468"/>
        <dbReference type="EC" id="2.3.1.47"/>
    </reaction>
</comment>
<feature type="binding site" evidence="9">
    <location>
        <begin position="106"/>
        <end position="107"/>
    </location>
    <ligand>
        <name>pyridoxal 5'-phosphate</name>
        <dbReference type="ChEBI" id="CHEBI:597326"/>
    </ligand>
</feature>
<feature type="binding site" evidence="9">
    <location>
        <position position="181"/>
    </location>
    <ligand>
        <name>pyridoxal 5'-phosphate</name>
        <dbReference type="ChEBI" id="CHEBI:597326"/>
    </ligand>
</feature>
<dbReference type="InterPro" id="IPR015424">
    <property type="entry name" value="PyrdxlP-dep_Trfase"/>
</dbReference>
<feature type="domain" description="Aminotransferase class I/classII large" evidence="11">
    <location>
        <begin position="39"/>
        <end position="383"/>
    </location>
</feature>
<dbReference type="SUPFAM" id="SSF53383">
    <property type="entry name" value="PLP-dependent transferases"/>
    <property type="match status" value="1"/>
</dbReference>
<dbReference type="InterPro" id="IPR015422">
    <property type="entry name" value="PyrdxlP-dep_Trfase_small"/>
</dbReference>
<dbReference type="GO" id="GO:0030170">
    <property type="term" value="F:pyridoxal phosphate binding"/>
    <property type="evidence" value="ECO:0007669"/>
    <property type="project" value="UniProtKB-UniRule"/>
</dbReference>
<evidence type="ECO:0000256" key="5">
    <source>
        <dbReference type="ARBA" id="ARBA00022679"/>
    </source>
</evidence>
<sequence>MTRDLKVPLQALRSEHRYRSRRILEGPQQPEQRIDGRSVLAFCSNDYLGLANHPQVIQALRRGADTYGVGAGAAHLVNGHTRAHHALEDELAAFTGRDRALLFSTGYMANLGVAQALLRRGDRLFEDRLNHASLIDAAMISGARLSRYRHADAGDLARRLGRTVRLDDDRDTLISTDAVFSMDGNLAPLETLASLADTHGCWLMADDAHGIGVLGQQGAGTLEYLGLTQAQVPILMGTLGKALGTSGAFVAGPDDLIETLIQSARTYIYTTAMPAAVAEATRASLHIVQQEPERRRHLRALVEHFRDGVGQLGLELMESTTPIQPIVVGASEKALQWSDALLQQGLLVPAIRPPTVPQGRARLRVTLSATHSRAQVDRLLQALAGLVGTA</sequence>
<keyword evidence="5 9" id="KW-0808">Transferase</keyword>
<feature type="binding site" evidence="9">
    <location>
        <position position="131"/>
    </location>
    <ligand>
        <name>substrate</name>
    </ligand>
</feature>
<dbReference type="PROSITE" id="PS00599">
    <property type="entry name" value="AA_TRANSFER_CLASS_2"/>
    <property type="match status" value="1"/>
</dbReference>
<dbReference type="PANTHER" id="PTHR13693">
    <property type="entry name" value="CLASS II AMINOTRANSFERASE/8-AMINO-7-OXONONANOATE SYNTHASE"/>
    <property type="match status" value="1"/>
</dbReference>
<evidence type="ECO:0000259" key="11">
    <source>
        <dbReference type="Pfam" id="PF00155"/>
    </source>
</evidence>
<evidence type="ECO:0000256" key="10">
    <source>
        <dbReference type="PIRSR" id="PIRSR604723-51"/>
    </source>
</evidence>
<evidence type="ECO:0000256" key="3">
    <source>
        <dbReference type="ARBA" id="ARBA00010008"/>
    </source>
</evidence>
<keyword evidence="6 9" id="KW-0093">Biotin biosynthesis</keyword>
<organism evidence="12 13">
    <name type="scientific">Ectothiorhodospira marina</name>
    <dbReference type="NCBI Taxonomy" id="1396821"/>
    <lineage>
        <taxon>Bacteria</taxon>
        <taxon>Pseudomonadati</taxon>
        <taxon>Pseudomonadota</taxon>
        <taxon>Gammaproteobacteria</taxon>
        <taxon>Chromatiales</taxon>
        <taxon>Ectothiorhodospiraceae</taxon>
        <taxon>Ectothiorhodospira</taxon>
    </lineage>
</organism>
<dbReference type="EC" id="2.3.1.47" evidence="9"/>